<protein>
    <submittedName>
        <fullName evidence="2">Uncharacterized protein</fullName>
    </submittedName>
</protein>
<keyword evidence="3" id="KW-1185">Reference proteome</keyword>
<feature type="compositionally biased region" description="Polar residues" evidence="1">
    <location>
        <begin position="13"/>
        <end position="22"/>
    </location>
</feature>
<dbReference type="AlphaFoldDB" id="A0A2I2GDF8"/>
<feature type="compositionally biased region" description="Basic and acidic residues" evidence="1">
    <location>
        <begin position="23"/>
        <end position="33"/>
    </location>
</feature>
<dbReference type="GeneID" id="36555312"/>
<dbReference type="EMBL" id="MSFO01000003">
    <property type="protein sequence ID" value="PLB50903.1"/>
    <property type="molecule type" value="Genomic_DNA"/>
</dbReference>
<proteinExistence type="predicted"/>
<gene>
    <name evidence="2" type="ORF">P170DRAFT_425199</name>
</gene>
<dbReference type="Proteomes" id="UP000234275">
    <property type="component" value="Unassembled WGS sequence"/>
</dbReference>
<name>A0A2I2GDF8_9EURO</name>
<accession>A0A2I2GDF8</accession>
<feature type="region of interest" description="Disordered" evidence="1">
    <location>
        <begin position="1"/>
        <end position="33"/>
    </location>
</feature>
<comment type="caution">
    <text evidence="2">The sequence shown here is derived from an EMBL/GenBank/DDBJ whole genome shotgun (WGS) entry which is preliminary data.</text>
</comment>
<dbReference type="VEuPathDB" id="FungiDB:P170DRAFT_425199"/>
<evidence type="ECO:0000313" key="2">
    <source>
        <dbReference type="EMBL" id="PLB50903.1"/>
    </source>
</evidence>
<organism evidence="2 3">
    <name type="scientific">Aspergillus steynii IBT 23096</name>
    <dbReference type="NCBI Taxonomy" id="1392250"/>
    <lineage>
        <taxon>Eukaryota</taxon>
        <taxon>Fungi</taxon>
        <taxon>Dikarya</taxon>
        <taxon>Ascomycota</taxon>
        <taxon>Pezizomycotina</taxon>
        <taxon>Eurotiomycetes</taxon>
        <taxon>Eurotiomycetidae</taxon>
        <taxon>Eurotiales</taxon>
        <taxon>Aspergillaceae</taxon>
        <taxon>Aspergillus</taxon>
        <taxon>Aspergillus subgen. Circumdati</taxon>
    </lineage>
</organism>
<evidence type="ECO:0000313" key="3">
    <source>
        <dbReference type="Proteomes" id="UP000234275"/>
    </source>
</evidence>
<dbReference type="RefSeq" id="XP_024706205.1">
    <property type="nucleotide sequence ID" value="XM_024847613.1"/>
</dbReference>
<evidence type="ECO:0000256" key="1">
    <source>
        <dbReference type="SAM" id="MobiDB-lite"/>
    </source>
</evidence>
<reference evidence="2 3" key="1">
    <citation type="submission" date="2016-12" db="EMBL/GenBank/DDBJ databases">
        <title>The genomes of Aspergillus section Nigri reveals drivers in fungal speciation.</title>
        <authorList>
            <consortium name="DOE Joint Genome Institute"/>
            <person name="Vesth T.C."/>
            <person name="Nybo J."/>
            <person name="Theobald S."/>
            <person name="Brandl J."/>
            <person name="Frisvad J.C."/>
            <person name="Nielsen K.F."/>
            <person name="Lyhne E.K."/>
            <person name="Kogle M.E."/>
            <person name="Kuo A."/>
            <person name="Riley R."/>
            <person name="Clum A."/>
            <person name="Nolan M."/>
            <person name="Lipzen A."/>
            <person name="Salamov A."/>
            <person name="Henrissat B."/>
            <person name="Wiebenga A."/>
            <person name="De Vries R.P."/>
            <person name="Grigoriev I.V."/>
            <person name="Mortensen U.H."/>
            <person name="Andersen M.R."/>
            <person name="Baker S.E."/>
        </authorList>
    </citation>
    <scope>NUCLEOTIDE SEQUENCE [LARGE SCALE GENOMIC DNA]</scope>
    <source>
        <strain evidence="2 3">IBT 23096</strain>
    </source>
</reference>
<sequence length="123" mass="13531">MPPLSSREPATIESKTPSVEQSTPREPRSEQRIVPEIGHQVARTLCEDGDVQRKSTQTTFNPSVGRLSVVMPSITHGTVLTWAVFEKTQARASGSFTVQGQGREYGIIYGEQKRTEGRGLQSC</sequence>